<protein>
    <submittedName>
        <fullName evidence="2">Uncharacterized protein</fullName>
    </submittedName>
</protein>
<feature type="region of interest" description="Disordered" evidence="1">
    <location>
        <begin position="46"/>
        <end position="83"/>
    </location>
</feature>
<feature type="compositionally biased region" description="Low complexity" evidence="1">
    <location>
        <begin position="191"/>
        <end position="210"/>
    </location>
</feature>
<comment type="caution">
    <text evidence="2">The sequence shown here is derived from an EMBL/GenBank/DDBJ whole genome shotgun (WGS) entry which is preliminary data.</text>
</comment>
<dbReference type="AlphaFoldDB" id="A0ABD3H647"/>
<reference evidence="2 3" key="1">
    <citation type="submission" date="2024-09" db="EMBL/GenBank/DDBJ databases">
        <title>Chromosome-scale assembly of Riccia sorocarpa.</title>
        <authorList>
            <person name="Paukszto L."/>
        </authorList>
    </citation>
    <scope>NUCLEOTIDE SEQUENCE [LARGE SCALE GENOMIC DNA]</scope>
    <source>
        <strain evidence="2">LP-2024</strain>
        <tissue evidence="2">Aerial parts of the thallus</tissue>
    </source>
</reference>
<evidence type="ECO:0000313" key="2">
    <source>
        <dbReference type="EMBL" id="KAL3685987.1"/>
    </source>
</evidence>
<name>A0ABD3H647_9MARC</name>
<feature type="region of interest" description="Disordered" evidence="1">
    <location>
        <begin position="191"/>
        <end position="225"/>
    </location>
</feature>
<evidence type="ECO:0000256" key="1">
    <source>
        <dbReference type="SAM" id="MobiDB-lite"/>
    </source>
</evidence>
<feature type="region of interest" description="Disordered" evidence="1">
    <location>
        <begin position="95"/>
        <end position="176"/>
    </location>
</feature>
<proteinExistence type="predicted"/>
<feature type="compositionally biased region" description="Basic and acidic residues" evidence="1">
    <location>
        <begin position="137"/>
        <end position="153"/>
    </location>
</feature>
<keyword evidence="3" id="KW-1185">Reference proteome</keyword>
<accession>A0ABD3H647</accession>
<evidence type="ECO:0000313" key="3">
    <source>
        <dbReference type="Proteomes" id="UP001633002"/>
    </source>
</evidence>
<organism evidence="2 3">
    <name type="scientific">Riccia sorocarpa</name>
    <dbReference type="NCBI Taxonomy" id="122646"/>
    <lineage>
        <taxon>Eukaryota</taxon>
        <taxon>Viridiplantae</taxon>
        <taxon>Streptophyta</taxon>
        <taxon>Embryophyta</taxon>
        <taxon>Marchantiophyta</taxon>
        <taxon>Marchantiopsida</taxon>
        <taxon>Marchantiidae</taxon>
        <taxon>Marchantiales</taxon>
        <taxon>Ricciaceae</taxon>
        <taxon>Riccia</taxon>
    </lineage>
</organism>
<feature type="compositionally biased region" description="Basic residues" evidence="1">
    <location>
        <begin position="46"/>
        <end position="55"/>
    </location>
</feature>
<feature type="region of interest" description="Disordered" evidence="1">
    <location>
        <begin position="1"/>
        <end position="29"/>
    </location>
</feature>
<gene>
    <name evidence="2" type="ORF">R1sor_004009</name>
</gene>
<dbReference type="EMBL" id="JBJQOH010000006">
    <property type="protein sequence ID" value="KAL3685987.1"/>
    <property type="molecule type" value="Genomic_DNA"/>
</dbReference>
<sequence>MVIDRDPSNRVVSPRQRSPGACSLDPGDLQATEVLTQLSEKPVRIEKRKRRHWNRKQAEEITEQRQVQKPLERKKIQARNGSTKARMRTWILLSTQRERKPCSTTSTAHPLGAHEPGSSSNCTPEARPSVAPSRNYAEAERRPSEALEHDASRRTKTATETSGIEEDRGKKPVYEGTDEDLDIFVDLGAQTGQHHTSSSSRRTHETGSSGNRTPEAGPSVAPGRDYAEAKRRYWERLYEVSSPCSSQRHQTVHSMINYELAQSWS</sequence>
<dbReference type="Proteomes" id="UP001633002">
    <property type="component" value="Unassembled WGS sequence"/>
</dbReference>